<comment type="catalytic activity">
    <reaction evidence="13">
        <text>cyclobutadipyrimidine (in DNA) = 2 pyrimidine residues (in DNA).</text>
        <dbReference type="EC" id="4.1.99.3"/>
    </reaction>
</comment>
<proteinExistence type="inferred from homology"/>
<evidence type="ECO:0000256" key="1">
    <source>
        <dbReference type="ARBA" id="ARBA00001932"/>
    </source>
</evidence>
<keyword evidence="10" id="KW-0234">DNA repair</keyword>
<evidence type="ECO:0000256" key="2">
    <source>
        <dbReference type="ARBA" id="ARBA00001974"/>
    </source>
</evidence>
<evidence type="ECO:0000256" key="4">
    <source>
        <dbReference type="ARBA" id="ARBA00013149"/>
    </source>
</evidence>
<dbReference type="EMBL" id="FXTX01000012">
    <property type="protein sequence ID" value="SMP14249.1"/>
    <property type="molecule type" value="Genomic_DNA"/>
</dbReference>
<evidence type="ECO:0000313" key="15">
    <source>
        <dbReference type="EMBL" id="SMP14249.1"/>
    </source>
</evidence>
<evidence type="ECO:0000256" key="12">
    <source>
        <dbReference type="ARBA" id="ARBA00031671"/>
    </source>
</evidence>
<keyword evidence="16" id="KW-1185">Reference proteome</keyword>
<feature type="domain" description="Photolyase/cryptochrome alpha/beta" evidence="14">
    <location>
        <begin position="19"/>
        <end position="147"/>
    </location>
</feature>
<sequence>MRKERINQLNDKDFNFSGKYVLYCMENAQREDYNHALEFAIQIANQYTKPVVVAFFITDKYKYSNQRYYRFMLEGIIKTKNQIQKRGINFVIKKDDFVNGCLSLSKDAFCIVFDKSYLKTQRNWRYKVAEKSDVKIFEVETDVIVPIEVVSKDMVPYAYIYRKKLENLFFEFLYDYQKLEPKIKTEIDLESLNFEEPQNYLDILNIDKSISTVEKYYKGGFDEAENRLKDFIERKLSYYKEFRSDPSKDYQSNLSPYLHFGQISSQKIMVEILKHYDFQDENIQSFYNEAVVWRELARNFCYYNSFYNYYEGIPEWAKKTLEEHLSDKREYIYDIDILENAKTHDIYWNAAQKELLITGKMHNYMRMYWAKKLIEWTDHPQKAFDIACYLNDKYELDGRDPNGYAGISWCFGTHDRPWTERKIFGKIRYMNDKGLERKFDIHKYVKKWITTL</sequence>
<comment type="cofactor">
    <cofactor evidence="1">
        <name>(6R)-5,10-methylene-5,6,7,8-tetrahydrofolate</name>
        <dbReference type="ChEBI" id="CHEBI:15636"/>
    </cofactor>
</comment>
<dbReference type="RefSeq" id="WP_265134628.1">
    <property type="nucleotide sequence ID" value="NZ_FXTX01000012.1"/>
</dbReference>
<dbReference type="PANTHER" id="PTHR10211:SF0">
    <property type="entry name" value="DEOXYRIBODIPYRIMIDINE PHOTO-LYASE"/>
    <property type="match status" value="1"/>
</dbReference>
<evidence type="ECO:0000256" key="10">
    <source>
        <dbReference type="ARBA" id="ARBA00023204"/>
    </source>
</evidence>
<dbReference type="GO" id="GO:0003904">
    <property type="term" value="F:deoxyribodipyrimidine photo-lyase activity"/>
    <property type="evidence" value="ECO:0007669"/>
    <property type="project" value="UniProtKB-EC"/>
</dbReference>
<dbReference type="InterPro" id="IPR032673">
    <property type="entry name" value="DNA_photolyase_2_CS"/>
</dbReference>
<dbReference type="AlphaFoldDB" id="A0AA45WMH3"/>
<dbReference type="InterPro" id="IPR036155">
    <property type="entry name" value="Crypto/Photolyase_N_sf"/>
</dbReference>
<evidence type="ECO:0000256" key="5">
    <source>
        <dbReference type="ARBA" id="ARBA00014046"/>
    </source>
</evidence>
<dbReference type="Proteomes" id="UP001157947">
    <property type="component" value="Unassembled WGS sequence"/>
</dbReference>
<dbReference type="Gene3D" id="3.40.50.620">
    <property type="entry name" value="HUPs"/>
    <property type="match status" value="1"/>
</dbReference>
<comment type="cofactor">
    <cofactor evidence="2">
        <name>FAD</name>
        <dbReference type="ChEBI" id="CHEBI:57692"/>
    </cofactor>
</comment>
<dbReference type="InterPro" id="IPR036134">
    <property type="entry name" value="Crypto/Photolyase_FAD-like_sf"/>
</dbReference>
<evidence type="ECO:0000256" key="9">
    <source>
        <dbReference type="ARBA" id="ARBA00023125"/>
    </source>
</evidence>
<keyword evidence="8" id="KW-0274">FAD</keyword>
<keyword evidence="11" id="KW-0456">Lyase</keyword>
<dbReference type="PANTHER" id="PTHR10211">
    <property type="entry name" value="DEOXYRIBODIPYRIMIDINE PHOTOLYASE"/>
    <property type="match status" value="1"/>
</dbReference>
<protein>
    <recommendedName>
        <fullName evidence="5">Deoxyribodipyrimidine photo-lyase</fullName>
        <ecNumber evidence="4">4.1.99.3</ecNumber>
    </recommendedName>
    <alternativeName>
        <fullName evidence="12">DNA photolyase</fullName>
    </alternativeName>
</protein>
<evidence type="ECO:0000256" key="11">
    <source>
        <dbReference type="ARBA" id="ARBA00023239"/>
    </source>
</evidence>
<evidence type="ECO:0000256" key="8">
    <source>
        <dbReference type="ARBA" id="ARBA00022827"/>
    </source>
</evidence>
<dbReference type="FunFam" id="1.10.579.10:FF:000002">
    <property type="entry name" value="Deoxyribodipyrimidine photolyase"/>
    <property type="match status" value="1"/>
</dbReference>
<comment type="similarity">
    <text evidence="3">Belongs to the DNA photolyase class-2 family.</text>
</comment>
<evidence type="ECO:0000256" key="13">
    <source>
        <dbReference type="ARBA" id="ARBA00033999"/>
    </source>
</evidence>
<evidence type="ECO:0000256" key="6">
    <source>
        <dbReference type="ARBA" id="ARBA00022630"/>
    </source>
</evidence>
<evidence type="ECO:0000256" key="7">
    <source>
        <dbReference type="ARBA" id="ARBA00022763"/>
    </source>
</evidence>
<dbReference type="Gene3D" id="1.10.579.10">
    <property type="entry name" value="DNA Cyclobutane Dipyrimidine Photolyase, subunit A, domain 3"/>
    <property type="match status" value="1"/>
</dbReference>
<dbReference type="SUPFAM" id="SSF48173">
    <property type="entry name" value="Cryptochrome/photolyase FAD-binding domain"/>
    <property type="match status" value="1"/>
</dbReference>
<evidence type="ECO:0000313" key="16">
    <source>
        <dbReference type="Proteomes" id="UP001157947"/>
    </source>
</evidence>
<dbReference type="GO" id="GO:0003677">
    <property type="term" value="F:DNA binding"/>
    <property type="evidence" value="ECO:0007669"/>
    <property type="project" value="UniProtKB-KW"/>
</dbReference>
<gene>
    <name evidence="15" type="ORF">SAMN06264868_11230</name>
</gene>
<accession>A0AA45WMH3</accession>
<dbReference type="GO" id="GO:0000719">
    <property type="term" value="P:photoreactive repair"/>
    <property type="evidence" value="ECO:0007669"/>
    <property type="project" value="TreeGrafter"/>
</dbReference>
<dbReference type="PROSITE" id="PS01084">
    <property type="entry name" value="DNA_PHOTOLYASES_2_2"/>
    <property type="match status" value="1"/>
</dbReference>
<dbReference type="Pfam" id="PF00875">
    <property type="entry name" value="DNA_photolyase"/>
    <property type="match status" value="1"/>
</dbReference>
<organism evidence="15 16">
    <name type="scientific">Venenivibrio stagnispumantis</name>
    <dbReference type="NCBI Taxonomy" id="407998"/>
    <lineage>
        <taxon>Bacteria</taxon>
        <taxon>Pseudomonadati</taxon>
        <taxon>Aquificota</taxon>
        <taxon>Aquificia</taxon>
        <taxon>Aquificales</taxon>
        <taxon>Hydrogenothermaceae</taxon>
        <taxon>Venenivibrio</taxon>
    </lineage>
</organism>
<dbReference type="SUPFAM" id="SSF52425">
    <property type="entry name" value="Cryptochrome/photolyase, N-terminal domain"/>
    <property type="match status" value="1"/>
</dbReference>
<dbReference type="InterPro" id="IPR052219">
    <property type="entry name" value="Photolyase_Class-2"/>
</dbReference>
<evidence type="ECO:0000256" key="3">
    <source>
        <dbReference type="ARBA" id="ARBA00006409"/>
    </source>
</evidence>
<dbReference type="InterPro" id="IPR006050">
    <property type="entry name" value="DNA_photolyase_N"/>
</dbReference>
<dbReference type="PROSITE" id="PS51645">
    <property type="entry name" value="PHR_CRY_ALPHA_BETA"/>
    <property type="match status" value="1"/>
</dbReference>
<dbReference type="EC" id="4.1.99.3" evidence="4"/>
<evidence type="ECO:0000259" key="14">
    <source>
        <dbReference type="PROSITE" id="PS51645"/>
    </source>
</evidence>
<reference evidence="15" key="1">
    <citation type="submission" date="2017-05" db="EMBL/GenBank/DDBJ databases">
        <authorList>
            <person name="Varghese N."/>
            <person name="Submissions S."/>
        </authorList>
    </citation>
    <scope>NUCLEOTIDE SEQUENCE</scope>
    <source>
        <strain evidence="15">DSM 18763</strain>
    </source>
</reference>
<dbReference type="InterPro" id="IPR014729">
    <property type="entry name" value="Rossmann-like_a/b/a_fold"/>
</dbReference>
<comment type="caution">
    <text evidence="15">The sequence shown here is derived from an EMBL/GenBank/DDBJ whole genome shotgun (WGS) entry which is preliminary data.</text>
</comment>
<keyword evidence="9" id="KW-0238">DNA-binding</keyword>
<keyword evidence="7" id="KW-0227">DNA damage</keyword>
<name>A0AA45WMH3_9AQUI</name>
<keyword evidence="6" id="KW-0285">Flavoprotein</keyword>
<dbReference type="Gene3D" id="1.25.40.80">
    <property type="match status" value="1"/>
</dbReference>